<evidence type="ECO:0000313" key="2">
    <source>
        <dbReference type="Proteomes" id="UP000649617"/>
    </source>
</evidence>
<reference evidence="1" key="1">
    <citation type="submission" date="2021-02" db="EMBL/GenBank/DDBJ databases">
        <authorList>
            <person name="Dougan E. K."/>
            <person name="Rhodes N."/>
            <person name="Thang M."/>
            <person name="Chan C."/>
        </authorList>
    </citation>
    <scope>NUCLEOTIDE SEQUENCE</scope>
</reference>
<sequence>LPSLLKRAAKAGCSIYAFGFGTDHDAQMLHEIAEVARTPFTYVENTAAVPEAFAGVVSGLSSIVAQQVQLSIKCDAVLKDVNTPFQVERDGERNAVVTIPDIFAEERRDILLELSVAE</sequence>
<name>A0A812SH15_SYMPI</name>
<evidence type="ECO:0000313" key="1">
    <source>
        <dbReference type="EMBL" id="CAE7481184.1"/>
    </source>
</evidence>
<comment type="caution">
    <text evidence="1">The sequence shown here is derived from an EMBL/GenBank/DDBJ whole genome shotgun (WGS) entry which is preliminary data.</text>
</comment>
<dbReference type="EMBL" id="CAJNIZ010025047">
    <property type="protein sequence ID" value="CAE7481184.1"/>
    <property type="molecule type" value="Genomic_DNA"/>
</dbReference>
<proteinExistence type="predicted"/>
<keyword evidence="2" id="KW-1185">Reference proteome</keyword>
<accession>A0A812SH15</accession>
<gene>
    <name evidence="1" type="primary">ITIH4</name>
    <name evidence="1" type="ORF">SPIL2461_LOCUS12281</name>
</gene>
<dbReference type="InterPro" id="IPR036465">
    <property type="entry name" value="vWFA_dom_sf"/>
</dbReference>
<protein>
    <submittedName>
        <fullName evidence="1">ITIH4 protein</fullName>
    </submittedName>
</protein>
<dbReference type="OrthoDB" id="687730at2759"/>
<feature type="non-terminal residue" evidence="1">
    <location>
        <position position="118"/>
    </location>
</feature>
<dbReference type="SUPFAM" id="SSF53300">
    <property type="entry name" value="vWA-like"/>
    <property type="match status" value="1"/>
</dbReference>
<dbReference type="Gene3D" id="3.40.50.410">
    <property type="entry name" value="von Willebrand factor, type A domain"/>
    <property type="match status" value="1"/>
</dbReference>
<dbReference type="AlphaFoldDB" id="A0A812SH15"/>
<feature type="non-terminal residue" evidence="1">
    <location>
        <position position="1"/>
    </location>
</feature>
<dbReference type="Proteomes" id="UP000649617">
    <property type="component" value="Unassembled WGS sequence"/>
</dbReference>
<organism evidence="1 2">
    <name type="scientific">Symbiodinium pilosum</name>
    <name type="common">Dinoflagellate</name>
    <dbReference type="NCBI Taxonomy" id="2952"/>
    <lineage>
        <taxon>Eukaryota</taxon>
        <taxon>Sar</taxon>
        <taxon>Alveolata</taxon>
        <taxon>Dinophyceae</taxon>
        <taxon>Suessiales</taxon>
        <taxon>Symbiodiniaceae</taxon>
        <taxon>Symbiodinium</taxon>
    </lineage>
</organism>